<comment type="caution">
    <text evidence="1">The sequence shown here is derived from an EMBL/GenBank/DDBJ whole genome shotgun (WGS) entry which is preliminary data.</text>
</comment>
<dbReference type="Proteomes" id="UP001196980">
    <property type="component" value="Unassembled WGS sequence"/>
</dbReference>
<name>A0ABS6RTL6_9BACT</name>
<sequence length="130" mass="15044">MEKLDNMPQMWYNSKIWYYYNYNNKMARSDLLLSLVKAFTSGDTVLFRKAVEALIAEERAKQHHFFADRLAESLNNASKNNIAISNDKVQNFYLKLPQVLAFQLLYYSLNFSNFALKNAGKTEIKASISA</sequence>
<dbReference type="RefSeq" id="WP_218250578.1">
    <property type="nucleotide sequence ID" value="NZ_JABXWD010000001.1"/>
</dbReference>
<evidence type="ECO:0000313" key="2">
    <source>
        <dbReference type="Proteomes" id="UP001196980"/>
    </source>
</evidence>
<reference evidence="1 2" key="1">
    <citation type="journal article" date="2020" name="J Geophys Res Biogeosci">
        <title>Magnetotaxis as an Adaptation to Enable Bacterial Shuttling of Microbial Sulfur and Sulfur Cycling Across Aquatic Oxic#Anoxic Interfaces.</title>
        <authorList>
            <person name="Li J."/>
            <person name="Liu P."/>
            <person name="Wang J."/>
            <person name="Roberts A.P."/>
            <person name="Pan Y."/>
        </authorList>
    </citation>
    <scope>NUCLEOTIDE SEQUENCE [LARGE SCALE GENOMIC DNA]</scope>
    <source>
        <strain evidence="1 2">MYR-1_YQ</strain>
    </source>
</reference>
<proteinExistence type="predicted"/>
<gene>
    <name evidence="1" type="ORF">HWQ67_00005</name>
</gene>
<accession>A0ABS6RTL6</accession>
<evidence type="ECO:0000313" key="1">
    <source>
        <dbReference type="EMBL" id="MBV6339958.1"/>
    </source>
</evidence>
<dbReference type="EMBL" id="JABXWD010000001">
    <property type="protein sequence ID" value="MBV6339958.1"/>
    <property type="molecule type" value="Genomic_DNA"/>
</dbReference>
<keyword evidence="2" id="KW-1185">Reference proteome</keyword>
<protein>
    <submittedName>
        <fullName evidence="1">Uncharacterized protein</fullName>
    </submittedName>
</protein>
<organism evidence="1 2">
    <name type="scientific">Candidatus Magnetobacterium casense</name>
    <dbReference type="NCBI Taxonomy" id="1455061"/>
    <lineage>
        <taxon>Bacteria</taxon>
        <taxon>Pseudomonadati</taxon>
        <taxon>Nitrospirota</taxon>
        <taxon>Thermodesulfovibrionia</taxon>
        <taxon>Thermodesulfovibrionales</taxon>
        <taxon>Candidatus Magnetobacteriaceae</taxon>
        <taxon>Candidatus Magnetobacterium</taxon>
    </lineage>
</organism>